<dbReference type="Pfam" id="PF00271">
    <property type="entry name" value="Helicase_C"/>
    <property type="match status" value="1"/>
</dbReference>
<dbReference type="SMART" id="SM00490">
    <property type="entry name" value="HELICc"/>
    <property type="match status" value="1"/>
</dbReference>
<reference evidence="11 12" key="1">
    <citation type="journal article" date="2024" name="Nat. Commun.">
        <title>Phylogenomics reveals the evolutionary origins of lichenization in chlorophyte algae.</title>
        <authorList>
            <person name="Puginier C."/>
            <person name="Libourel C."/>
            <person name="Otte J."/>
            <person name="Skaloud P."/>
            <person name="Haon M."/>
            <person name="Grisel S."/>
            <person name="Petersen M."/>
            <person name="Berrin J.G."/>
            <person name="Delaux P.M."/>
            <person name="Dal Grande F."/>
            <person name="Keller J."/>
        </authorList>
    </citation>
    <scope>NUCLEOTIDE SEQUENCE [LARGE SCALE GENOMIC DNA]</scope>
    <source>
        <strain evidence="11 12">SAG 2523</strain>
    </source>
</reference>
<dbReference type="SUPFAM" id="SSF52540">
    <property type="entry name" value="P-loop containing nucleoside triphosphate hydrolases"/>
    <property type="match status" value="1"/>
</dbReference>
<dbReference type="PANTHER" id="PTHR24031">
    <property type="entry name" value="RNA HELICASE"/>
    <property type="match status" value="1"/>
</dbReference>
<evidence type="ECO:0000256" key="4">
    <source>
        <dbReference type="ARBA" id="ARBA00022840"/>
    </source>
</evidence>
<accession>A0AAW1TDI6</accession>
<comment type="caution">
    <text evidence="11">The sequence shown here is derived from an EMBL/GenBank/DDBJ whole genome shotgun (WGS) entry which is preliminary data.</text>
</comment>
<dbReference type="Pfam" id="PF00270">
    <property type="entry name" value="DEAD"/>
    <property type="match status" value="1"/>
</dbReference>
<feature type="region of interest" description="Disordered" evidence="8">
    <location>
        <begin position="548"/>
        <end position="582"/>
    </location>
</feature>
<evidence type="ECO:0000259" key="9">
    <source>
        <dbReference type="PROSITE" id="PS51192"/>
    </source>
</evidence>
<dbReference type="CDD" id="cd18787">
    <property type="entry name" value="SF2_C_DEAD"/>
    <property type="match status" value="1"/>
</dbReference>
<dbReference type="InterPro" id="IPR014001">
    <property type="entry name" value="Helicase_ATP-bd"/>
</dbReference>
<dbReference type="InterPro" id="IPR027417">
    <property type="entry name" value="P-loop_NTPase"/>
</dbReference>
<comment type="catalytic activity">
    <reaction evidence="7">
        <text>ATP + H2O = ADP + phosphate + H(+)</text>
        <dbReference type="Rhea" id="RHEA:13065"/>
        <dbReference type="ChEBI" id="CHEBI:15377"/>
        <dbReference type="ChEBI" id="CHEBI:15378"/>
        <dbReference type="ChEBI" id="CHEBI:30616"/>
        <dbReference type="ChEBI" id="CHEBI:43474"/>
        <dbReference type="ChEBI" id="CHEBI:456216"/>
        <dbReference type="EC" id="3.6.4.13"/>
    </reaction>
</comment>
<sequence>MPAVRGRCDVIGAAQTGSGKTLAFGLPILQALILAPTRELALQVCKHLEAIAKPADVAVVPILGGMAVQKQSRLLGYRPPVVVATPGRLWELMRDGQEHLTNLAGLSFLVLDEADRMLQQGHFQELSSILDHIAASRKHAIAEATGTVSDDEEFTELIAQQRTNAALTDRAEPGDAEHAVDAIDEAEGALNVAACPRFLQIFVFSATLTLPRNLRQRLKGGKGGASGSASLEKLMDKLPFRAKPKIVDLTSERKLADRVTEAQVMCSDNGRDAALYFLLACHPGRTLVFVNAVSSLRRLVALLKILQLPVRPLHAGLQQRQRLKALQQFRSSPQSILVASDVAARGLDIPDVACVVHYQLPASADMYVHRCGRTARAAAEGIALALVTPKESARFSSLRKALGPPEPPTFPLDPYIMPAISQRMSLALQLDGHLRKASKAEQELSWKQRTAAELDLDLSDNDEGDRGNSAGQGGRTDPNAVAKLQQELADKLAEPLQRRISTKFFTGAMAVQAAAAQEEASGNAAAASAGSDALAPMDLAQQLAEARQAATASVQKREASQAKRAKKAKKQRQLDPRAAAEQAALDRALRQRKGGVGGKRAALVVVPAAIGRQAGGPNALQALRSHLLR</sequence>
<gene>
    <name evidence="11" type="ORF">WJX84_009867</name>
</gene>
<dbReference type="GO" id="GO:0003724">
    <property type="term" value="F:RNA helicase activity"/>
    <property type="evidence" value="ECO:0007669"/>
    <property type="project" value="UniProtKB-EC"/>
</dbReference>
<feature type="domain" description="Helicase ATP-binding" evidence="9">
    <location>
        <begin position="1"/>
        <end position="164"/>
    </location>
</feature>
<evidence type="ECO:0000256" key="2">
    <source>
        <dbReference type="ARBA" id="ARBA00022801"/>
    </source>
</evidence>
<dbReference type="PROSITE" id="PS00039">
    <property type="entry name" value="DEAD_ATP_HELICASE"/>
    <property type="match status" value="1"/>
</dbReference>
<feature type="domain" description="Helicase C-terminal" evidence="10">
    <location>
        <begin position="273"/>
        <end position="418"/>
    </location>
</feature>
<dbReference type="EC" id="3.6.4.13" evidence="7"/>
<keyword evidence="1 6" id="KW-0547">Nucleotide-binding</keyword>
<evidence type="ECO:0000256" key="8">
    <source>
        <dbReference type="SAM" id="MobiDB-lite"/>
    </source>
</evidence>
<dbReference type="AlphaFoldDB" id="A0AAW1TDI6"/>
<dbReference type="InterPro" id="IPR001650">
    <property type="entry name" value="Helicase_C-like"/>
</dbReference>
<name>A0AAW1TDI6_9CHLO</name>
<comment type="similarity">
    <text evidence="6">Belongs to the DEAD box helicase family.</text>
</comment>
<keyword evidence="12" id="KW-1185">Reference proteome</keyword>
<dbReference type="PROSITE" id="PS51192">
    <property type="entry name" value="HELICASE_ATP_BIND_1"/>
    <property type="match status" value="1"/>
</dbReference>
<evidence type="ECO:0000256" key="1">
    <source>
        <dbReference type="ARBA" id="ARBA00022741"/>
    </source>
</evidence>
<dbReference type="InterPro" id="IPR000629">
    <property type="entry name" value="RNA-helicase_DEAD-box_CS"/>
</dbReference>
<dbReference type="GO" id="GO:0005524">
    <property type="term" value="F:ATP binding"/>
    <property type="evidence" value="ECO:0007669"/>
    <property type="project" value="UniProtKB-UniRule"/>
</dbReference>
<proteinExistence type="inferred from homology"/>
<dbReference type="InterPro" id="IPR011545">
    <property type="entry name" value="DEAD/DEAH_box_helicase_dom"/>
</dbReference>
<comment type="domain">
    <text evidence="7">The Q motif is unique to and characteristic of the DEAD box family of RNA helicases and controls ATP binding and hydrolysis.</text>
</comment>
<keyword evidence="4 6" id="KW-0067">ATP-binding</keyword>
<feature type="region of interest" description="Disordered" evidence="8">
    <location>
        <begin position="455"/>
        <end position="478"/>
    </location>
</feature>
<dbReference type="EMBL" id="JALJOV010000109">
    <property type="protein sequence ID" value="KAK9867111.1"/>
    <property type="molecule type" value="Genomic_DNA"/>
</dbReference>
<dbReference type="GO" id="GO:0016787">
    <property type="term" value="F:hydrolase activity"/>
    <property type="evidence" value="ECO:0007669"/>
    <property type="project" value="UniProtKB-KW"/>
</dbReference>
<keyword evidence="3 6" id="KW-0347">Helicase</keyword>
<evidence type="ECO:0000256" key="3">
    <source>
        <dbReference type="ARBA" id="ARBA00022806"/>
    </source>
</evidence>
<evidence type="ECO:0000313" key="12">
    <source>
        <dbReference type="Proteomes" id="UP001485043"/>
    </source>
</evidence>
<dbReference type="SMART" id="SM00487">
    <property type="entry name" value="DEXDc"/>
    <property type="match status" value="1"/>
</dbReference>
<dbReference type="GO" id="GO:0003723">
    <property type="term" value="F:RNA binding"/>
    <property type="evidence" value="ECO:0007669"/>
    <property type="project" value="UniProtKB-UniRule"/>
</dbReference>
<organism evidence="11 12">
    <name type="scientific">Apatococcus fuscideae</name>
    <dbReference type="NCBI Taxonomy" id="2026836"/>
    <lineage>
        <taxon>Eukaryota</taxon>
        <taxon>Viridiplantae</taxon>
        <taxon>Chlorophyta</taxon>
        <taxon>core chlorophytes</taxon>
        <taxon>Trebouxiophyceae</taxon>
        <taxon>Chlorellales</taxon>
        <taxon>Chlorellaceae</taxon>
        <taxon>Apatococcus</taxon>
    </lineage>
</organism>
<evidence type="ECO:0000256" key="6">
    <source>
        <dbReference type="RuleBase" id="RU000492"/>
    </source>
</evidence>
<dbReference type="Proteomes" id="UP001485043">
    <property type="component" value="Unassembled WGS sequence"/>
</dbReference>
<dbReference type="Gene3D" id="3.40.50.300">
    <property type="entry name" value="P-loop containing nucleotide triphosphate hydrolases"/>
    <property type="match status" value="2"/>
</dbReference>
<evidence type="ECO:0000256" key="7">
    <source>
        <dbReference type="RuleBase" id="RU365068"/>
    </source>
</evidence>
<evidence type="ECO:0000313" key="11">
    <source>
        <dbReference type="EMBL" id="KAK9867111.1"/>
    </source>
</evidence>
<evidence type="ECO:0000259" key="10">
    <source>
        <dbReference type="PROSITE" id="PS51194"/>
    </source>
</evidence>
<keyword evidence="2 6" id="KW-0378">Hydrolase</keyword>
<evidence type="ECO:0000256" key="5">
    <source>
        <dbReference type="ARBA" id="ARBA00022884"/>
    </source>
</evidence>
<keyword evidence="5 7" id="KW-0694">RNA-binding</keyword>
<protein>
    <recommendedName>
        <fullName evidence="7">ATP-dependent RNA helicase</fullName>
        <ecNumber evidence="7">3.6.4.13</ecNumber>
    </recommendedName>
</protein>
<comment type="function">
    <text evidence="7">RNA helicase.</text>
</comment>
<dbReference type="PROSITE" id="PS51194">
    <property type="entry name" value="HELICASE_CTER"/>
    <property type="match status" value="1"/>
</dbReference>